<dbReference type="EMBL" id="BMPP01000016">
    <property type="protein sequence ID" value="GGK37131.1"/>
    <property type="molecule type" value="Genomic_DNA"/>
</dbReference>
<reference evidence="3" key="1">
    <citation type="journal article" date="2019" name="Int. J. Syst. Evol. Microbiol.">
        <title>The Global Catalogue of Microorganisms (GCM) 10K type strain sequencing project: providing services to taxonomists for standard genome sequencing and annotation.</title>
        <authorList>
            <consortium name="The Broad Institute Genomics Platform"/>
            <consortium name="The Broad Institute Genome Sequencing Center for Infectious Disease"/>
            <person name="Wu L."/>
            <person name="Ma J."/>
        </authorList>
    </citation>
    <scope>NUCLEOTIDE SEQUENCE [LARGE SCALE GENOMIC DNA]</scope>
    <source>
        <strain evidence="3">JCM 30331</strain>
    </source>
</reference>
<sequence>MLATALVSLVLSMLQLGMREDTLLVRIVEGVDLLVALGFLVPTLGMGARRLHDAGRSGWWQLLLVPLLLFVPWSMVGPGVAVVWGPWWFASGVLGWAGLLMLLMVDSLPGVNRWGESKRNGDGDRERLKRTTPGHGRVSAWIMMT</sequence>
<evidence type="ECO:0000313" key="2">
    <source>
        <dbReference type="EMBL" id="GGK37131.1"/>
    </source>
</evidence>
<feature type="transmembrane region" description="Helical" evidence="1">
    <location>
        <begin position="87"/>
        <end position="105"/>
    </location>
</feature>
<keyword evidence="1" id="KW-1133">Transmembrane helix</keyword>
<comment type="caution">
    <text evidence="2">The sequence shown here is derived from an EMBL/GenBank/DDBJ whole genome shotgun (WGS) entry which is preliminary data.</text>
</comment>
<dbReference type="InterPro" id="IPR008523">
    <property type="entry name" value="DUF805"/>
</dbReference>
<feature type="transmembrane region" description="Helical" evidence="1">
    <location>
        <begin position="29"/>
        <end position="47"/>
    </location>
</feature>
<organism evidence="2 3">
    <name type="scientific">Deinococcus malanensis</name>
    <dbReference type="NCBI Taxonomy" id="1706855"/>
    <lineage>
        <taxon>Bacteria</taxon>
        <taxon>Thermotogati</taxon>
        <taxon>Deinococcota</taxon>
        <taxon>Deinococci</taxon>
        <taxon>Deinococcales</taxon>
        <taxon>Deinococcaceae</taxon>
        <taxon>Deinococcus</taxon>
    </lineage>
</organism>
<keyword evidence="1" id="KW-0472">Membrane</keyword>
<dbReference type="Pfam" id="PF05656">
    <property type="entry name" value="DUF805"/>
    <property type="match status" value="1"/>
</dbReference>
<dbReference type="PANTHER" id="PTHR34980">
    <property type="entry name" value="INNER MEMBRANE PROTEIN-RELATED-RELATED"/>
    <property type="match status" value="1"/>
</dbReference>
<accession>A0ABQ2F100</accession>
<dbReference type="PANTHER" id="PTHR34980:SF2">
    <property type="entry name" value="INNER MEMBRANE PROTEIN YHAH-RELATED"/>
    <property type="match status" value="1"/>
</dbReference>
<keyword evidence="1" id="KW-0812">Transmembrane</keyword>
<evidence type="ECO:0000256" key="1">
    <source>
        <dbReference type="SAM" id="Phobius"/>
    </source>
</evidence>
<evidence type="ECO:0000313" key="3">
    <source>
        <dbReference type="Proteomes" id="UP000647587"/>
    </source>
</evidence>
<dbReference type="Proteomes" id="UP000647587">
    <property type="component" value="Unassembled WGS sequence"/>
</dbReference>
<evidence type="ECO:0008006" key="4">
    <source>
        <dbReference type="Google" id="ProtNLM"/>
    </source>
</evidence>
<gene>
    <name evidence="2" type="ORF">GCM10008955_33820</name>
</gene>
<protein>
    <recommendedName>
        <fullName evidence="4">DUF805 domain-containing protein</fullName>
    </recommendedName>
</protein>
<feature type="transmembrane region" description="Helical" evidence="1">
    <location>
        <begin position="59"/>
        <end position="81"/>
    </location>
</feature>
<keyword evidence="3" id="KW-1185">Reference proteome</keyword>
<proteinExistence type="predicted"/>
<name>A0ABQ2F100_9DEIO</name>